<evidence type="ECO:0000313" key="2">
    <source>
        <dbReference type="Proteomes" id="UP000185547"/>
    </source>
</evidence>
<proteinExistence type="predicted"/>
<dbReference type="RefSeq" id="WP_172796702.1">
    <property type="nucleotide sequence ID" value="NZ_FTMH01000037.1"/>
</dbReference>
<evidence type="ECO:0000313" key="1">
    <source>
        <dbReference type="EMBL" id="SIQ81397.1"/>
    </source>
</evidence>
<sequence>MIVALSELGTLTYPDDGLPQNFFVSAEDGIGGTSTRGDDGLFKLLAGEGLDRYFVHINNLSEPVWEASNGEETMFLFMRFL</sequence>
<gene>
    <name evidence="1" type="ORF">SAMN05421802_1377</name>
</gene>
<comment type="caution">
    <text evidence="1">The sequence shown here is derived from an EMBL/GenBank/DDBJ whole genome shotgun (WGS) entry which is preliminary data.</text>
</comment>
<reference evidence="1 2" key="1">
    <citation type="submission" date="2017-01" db="EMBL/GenBank/DDBJ databases">
        <authorList>
            <person name="Varghese N."/>
            <person name="Submissions S."/>
        </authorList>
    </citation>
    <scope>NUCLEOTIDE SEQUENCE [LARGE SCALE GENOMIC DNA]</scope>
    <source>
        <strain evidence="1 2">DSM 44280</strain>
    </source>
</reference>
<dbReference type="AlphaFoldDB" id="A0A9X8R7E8"/>
<organism evidence="1 2">
    <name type="scientific">Corynebacterium afermentans</name>
    <dbReference type="NCBI Taxonomy" id="38286"/>
    <lineage>
        <taxon>Bacteria</taxon>
        <taxon>Bacillati</taxon>
        <taxon>Actinomycetota</taxon>
        <taxon>Actinomycetes</taxon>
        <taxon>Mycobacteriales</taxon>
        <taxon>Corynebacteriaceae</taxon>
        <taxon>Corynebacterium</taxon>
    </lineage>
</organism>
<name>A0A9X8R7E8_9CORY</name>
<protein>
    <submittedName>
        <fullName evidence="1">Uncharacterized protein</fullName>
    </submittedName>
</protein>
<dbReference type="EMBL" id="FTMH01000037">
    <property type="protein sequence ID" value="SIQ81397.1"/>
    <property type="molecule type" value="Genomic_DNA"/>
</dbReference>
<dbReference type="Proteomes" id="UP000185547">
    <property type="component" value="Unassembled WGS sequence"/>
</dbReference>
<accession>A0A9X8R7E8</accession>
<keyword evidence="2" id="KW-1185">Reference proteome</keyword>